<reference evidence="1" key="1">
    <citation type="journal article" date="2021" name="Proc. Natl. Acad. Sci. U.S.A.">
        <title>A Catalog of Tens of Thousands of Viruses from Human Metagenomes Reveals Hidden Associations with Chronic Diseases.</title>
        <authorList>
            <person name="Tisza M.J."/>
            <person name="Buck C.B."/>
        </authorList>
    </citation>
    <scope>NUCLEOTIDE SEQUENCE</scope>
    <source>
        <strain evidence="1">CtIty1</strain>
    </source>
</reference>
<accession>A0A8S5TGK7</accession>
<dbReference type="EMBL" id="BK032823">
    <property type="protein sequence ID" value="DAF62377.1"/>
    <property type="molecule type" value="Genomic_DNA"/>
</dbReference>
<organism evidence="1">
    <name type="scientific">Myoviridae sp. ctIty1</name>
    <dbReference type="NCBI Taxonomy" id="2827673"/>
    <lineage>
        <taxon>Viruses</taxon>
        <taxon>Duplodnaviria</taxon>
        <taxon>Heunggongvirae</taxon>
        <taxon>Uroviricota</taxon>
        <taxon>Caudoviricetes</taxon>
    </lineage>
</organism>
<evidence type="ECO:0000313" key="1">
    <source>
        <dbReference type="EMBL" id="DAF62377.1"/>
    </source>
</evidence>
<protein>
    <submittedName>
        <fullName evidence="1">Uncharacterized protein</fullName>
    </submittedName>
</protein>
<name>A0A8S5TGK7_9CAUD</name>
<proteinExistence type="predicted"/>
<sequence>MNTACGLYINPFKPTLGLDPESEADICIW</sequence>